<keyword evidence="1" id="KW-0732">Signal</keyword>
<reference evidence="2" key="1">
    <citation type="journal article" date="2003" name="Genome Biol.">
        <title>An integrated gene annotation and transcriptional profiling approach towards the full gene content of the Drosophila genome.</title>
        <authorList>
            <person name="Hild M."/>
            <person name="Beckmann B."/>
            <person name="Haas S.A."/>
            <person name="Koch B."/>
            <person name="Solovyev V."/>
            <person name="Busold C."/>
            <person name="Fellenberg K."/>
            <person name="Boutros M."/>
            <person name="Vingron M."/>
            <person name="Sauer F."/>
            <person name="Hoheisel J.D."/>
            <person name="Paro R."/>
        </authorList>
    </citation>
    <scope>NUCLEOTIDE SEQUENCE</scope>
</reference>
<proteinExistence type="predicted"/>
<evidence type="ECO:0000256" key="1">
    <source>
        <dbReference type="SAM" id="SignalP"/>
    </source>
</evidence>
<accession>Q6IIH9</accession>
<gene>
    <name evidence="2" type="ORF">HDC18185</name>
</gene>
<dbReference type="AlphaFoldDB" id="Q6IIH9"/>
<feature type="chain" id="PRO_5004274492" evidence="1">
    <location>
        <begin position="21"/>
        <end position="87"/>
    </location>
</feature>
<name>Q6IIH9_DROME</name>
<evidence type="ECO:0000313" key="2">
    <source>
        <dbReference type="EMBL" id="DAA03287.1"/>
    </source>
</evidence>
<sequence>MGRLSMVLAGLLQLFGGVAGSGVLHLVIAPLLFSYSCCCCILKELARVCRSSHNWHARPAFAAASYSTLCISLPSIGNVLCPLARSC</sequence>
<protein>
    <submittedName>
        <fullName evidence="2">HDC18185</fullName>
    </submittedName>
</protein>
<feature type="signal peptide" evidence="1">
    <location>
        <begin position="1"/>
        <end position="20"/>
    </location>
</feature>
<dbReference type="EMBL" id="BK003087">
    <property type="protein sequence ID" value="DAA03287.1"/>
    <property type="molecule type" value="Genomic_DNA"/>
</dbReference>
<organism evidence="2">
    <name type="scientific">Drosophila melanogaster</name>
    <name type="common">Fruit fly</name>
    <dbReference type="NCBI Taxonomy" id="7227"/>
    <lineage>
        <taxon>Eukaryota</taxon>
        <taxon>Metazoa</taxon>
        <taxon>Ecdysozoa</taxon>
        <taxon>Arthropoda</taxon>
        <taxon>Hexapoda</taxon>
        <taxon>Insecta</taxon>
        <taxon>Pterygota</taxon>
        <taxon>Neoptera</taxon>
        <taxon>Endopterygota</taxon>
        <taxon>Diptera</taxon>
        <taxon>Brachycera</taxon>
        <taxon>Muscomorpha</taxon>
        <taxon>Ephydroidea</taxon>
        <taxon>Drosophilidae</taxon>
        <taxon>Drosophila</taxon>
        <taxon>Sophophora</taxon>
    </lineage>
</organism>